<proteinExistence type="predicted"/>
<gene>
    <name evidence="1" type="ORF">BRAPAZ1V2_A02P21470.2</name>
</gene>
<evidence type="ECO:0000313" key="1">
    <source>
        <dbReference type="EMBL" id="CAG7893195.1"/>
    </source>
</evidence>
<name>A0A8D9H5V2_BRACM</name>
<sequence>MSRAVTEWRGFWDSERFEQDGTTSAARQSRFPIHIQEDNFKQISFCWWSRITMVDW</sequence>
<accession>A0A8D9H5V2</accession>
<dbReference type="EMBL" id="LS974618">
    <property type="protein sequence ID" value="CAG7893195.1"/>
    <property type="molecule type" value="Genomic_DNA"/>
</dbReference>
<evidence type="ECO:0000313" key="2">
    <source>
        <dbReference type="Proteomes" id="UP000694005"/>
    </source>
</evidence>
<reference evidence="1 2" key="1">
    <citation type="submission" date="2021-07" db="EMBL/GenBank/DDBJ databases">
        <authorList>
            <consortium name="Genoscope - CEA"/>
            <person name="William W."/>
        </authorList>
    </citation>
    <scope>NUCLEOTIDE SEQUENCE [LARGE SCALE GENOMIC DNA]</scope>
</reference>
<protein>
    <submittedName>
        <fullName evidence="1">Uncharacterized protein</fullName>
    </submittedName>
</protein>
<dbReference type="Proteomes" id="UP000694005">
    <property type="component" value="Chromosome A02"/>
</dbReference>
<dbReference type="AlphaFoldDB" id="A0A8D9H5V2"/>
<organism evidence="1 2">
    <name type="scientific">Brassica campestris</name>
    <name type="common">Field mustard</name>
    <dbReference type="NCBI Taxonomy" id="3711"/>
    <lineage>
        <taxon>Eukaryota</taxon>
        <taxon>Viridiplantae</taxon>
        <taxon>Streptophyta</taxon>
        <taxon>Embryophyta</taxon>
        <taxon>Tracheophyta</taxon>
        <taxon>Spermatophyta</taxon>
        <taxon>Magnoliopsida</taxon>
        <taxon>eudicotyledons</taxon>
        <taxon>Gunneridae</taxon>
        <taxon>Pentapetalae</taxon>
        <taxon>rosids</taxon>
        <taxon>malvids</taxon>
        <taxon>Brassicales</taxon>
        <taxon>Brassicaceae</taxon>
        <taxon>Brassiceae</taxon>
        <taxon>Brassica</taxon>
    </lineage>
</organism>
<dbReference type="Gramene" id="A02p21470.2_BraZ1">
    <property type="protein sequence ID" value="A02p21470.2_BraZ1.CDS.1"/>
    <property type="gene ID" value="A02g21470.2_BraZ1"/>
</dbReference>